<sequence length="19" mass="2183">MADRKSQSSTLNWVGMGWK</sequence>
<gene>
    <name evidence="1" type="ORF">G2W53_030923</name>
</gene>
<proteinExistence type="predicted"/>
<name>A0A834T7D1_9FABA</name>
<reference evidence="1" key="1">
    <citation type="submission" date="2020-09" db="EMBL/GenBank/DDBJ databases">
        <title>Genome-Enabled Discovery of Anthraquinone Biosynthesis in Senna tora.</title>
        <authorList>
            <person name="Kang S.-H."/>
            <person name="Pandey R.P."/>
            <person name="Lee C.-M."/>
            <person name="Sim J.-S."/>
            <person name="Jeong J.-T."/>
            <person name="Choi B.-S."/>
            <person name="Jung M."/>
            <person name="Ginzburg D."/>
            <person name="Zhao K."/>
            <person name="Won S.Y."/>
            <person name="Oh T.-J."/>
            <person name="Yu Y."/>
            <person name="Kim N.-H."/>
            <person name="Lee O.R."/>
            <person name="Lee T.-H."/>
            <person name="Bashyal P."/>
            <person name="Kim T.-S."/>
            <person name="Lee W.-H."/>
            <person name="Kawkins C."/>
            <person name="Kim C.-K."/>
            <person name="Kim J.S."/>
            <person name="Ahn B.O."/>
            <person name="Rhee S.Y."/>
            <person name="Sohng J.K."/>
        </authorList>
    </citation>
    <scope>NUCLEOTIDE SEQUENCE</scope>
    <source>
        <tissue evidence="1">Leaf</tissue>
    </source>
</reference>
<accession>A0A834T7D1</accession>
<protein>
    <submittedName>
        <fullName evidence="1">Uncharacterized protein</fullName>
    </submittedName>
</protein>
<organism evidence="1 2">
    <name type="scientific">Senna tora</name>
    <dbReference type="NCBI Taxonomy" id="362788"/>
    <lineage>
        <taxon>Eukaryota</taxon>
        <taxon>Viridiplantae</taxon>
        <taxon>Streptophyta</taxon>
        <taxon>Embryophyta</taxon>
        <taxon>Tracheophyta</taxon>
        <taxon>Spermatophyta</taxon>
        <taxon>Magnoliopsida</taxon>
        <taxon>eudicotyledons</taxon>
        <taxon>Gunneridae</taxon>
        <taxon>Pentapetalae</taxon>
        <taxon>rosids</taxon>
        <taxon>fabids</taxon>
        <taxon>Fabales</taxon>
        <taxon>Fabaceae</taxon>
        <taxon>Caesalpinioideae</taxon>
        <taxon>Cassia clade</taxon>
        <taxon>Senna</taxon>
    </lineage>
</organism>
<keyword evidence="2" id="KW-1185">Reference proteome</keyword>
<dbReference type="AlphaFoldDB" id="A0A834T7D1"/>
<comment type="caution">
    <text evidence="1">The sequence shown here is derived from an EMBL/GenBank/DDBJ whole genome shotgun (WGS) entry which is preliminary data.</text>
</comment>
<evidence type="ECO:0000313" key="1">
    <source>
        <dbReference type="EMBL" id="KAF7816954.1"/>
    </source>
</evidence>
<dbReference type="Proteomes" id="UP000634136">
    <property type="component" value="Unassembled WGS sequence"/>
</dbReference>
<evidence type="ECO:0000313" key="2">
    <source>
        <dbReference type="Proteomes" id="UP000634136"/>
    </source>
</evidence>
<dbReference type="EMBL" id="JAAIUW010000009">
    <property type="protein sequence ID" value="KAF7816954.1"/>
    <property type="molecule type" value="Genomic_DNA"/>
</dbReference>